<evidence type="ECO:0000313" key="2">
    <source>
        <dbReference type="EMBL" id="QCC77725.1"/>
    </source>
</evidence>
<dbReference type="Proteomes" id="UP000630594">
    <property type="component" value="Unassembled WGS sequence"/>
</dbReference>
<dbReference type="Proteomes" id="UP000297025">
    <property type="component" value="Chromosome"/>
</dbReference>
<organism evidence="2 3">
    <name type="scientific">Nocardioides daphniae</name>
    <dbReference type="NCBI Taxonomy" id="402297"/>
    <lineage>
        <taxon>Bacteria</taxon>
        <taxon>Bacillati</taxon>
        <taxon>Actinomycetota</taxon>
        <taxon>Actinomycetes</taxon>
        <taxon>Propionibacteriales</taxon>
        <taxon>Nocardioidaceae</taxon>
        <taxon>Nocardioides</taxon>
    </lineage>
</organism>
<protein>
    <submittedName>
        <fullName evidence="2">Uncharacterized protein</fullName>
    </submittedName>
</protein>
<evidence type="ECO:0000313" key="4">
    <source>
        <dbReference type="Proteomes" id="UP000630594"/>
    </source>
</evidence>
<gene>
    <name evidence="2" type="ORF">E2C04_12025</name>
    <name evidence="1" type="ORF">GCM10007231_30690</name>
</gene>
<dbReference type="EMBL" id="BMCK01000005">
    <property type="protein sequence ID" value="GGD29049.1"/>
    <property type="molecule type" value="Genomic_DNA"/>
</dbReference>
<dbReference type="EMBL" id="CP038462">
    <property type="protein sequence ID" value="QCC77725.1"/>
    <property type="molecule type" value="Genomic_DNA"/>
</dbReference>
<dbReference type="AlphaFoldDB" id="A0A4P7UE96"/>
<reference evidence="4" key="3">
    <citation type="journal article" date="2019" name="Int. J. Syst. Evol. Microbiol.">
        <title>The Global Catalogue of Microorganisms (GCM) 10K type strain sequencing project: providing services to taxonomists for standard genome sequencing and annotation.</title>
        <authorList>
            <consortium name="The Broad Institute Genomics Platform"/>
            <consortium name="The Broad Institute Genome Sequencing Center for Infectious Disease"/>
            <person name="Wu L."/>
            <person name="Ma J."/>
        </authorList>
    </citation>
    <scope>NUCLEOTIDE SEQUENCE [LARGE SCALE GENOMIC DNA]</scope>
    <source>
        <strain evidence="4">CCM 7403</strain>
    </source>
</reference>
<dbReference type="KEGG" id="ndp:E2C04_12025"/>
<reference evidence="1" key="5">
    <citation type="submission" date="2024-05" db="EMBL/GenBank/DDBJ databases">
        <authorList>
            <person name="Sun Q."/>
            <person name="Sedlacek I."/>
        </authorList>
    </citation>
    <scope>NUCLEOTIDE SEQUENCE</scope>
    <source>
        <strain evidence="1">CCM 7403</strain>
    </source>
</reference>
<sequence>MTLQAFQRLQAALVLDREQAARIARGELGELGEQLTDVERERLVSQASDPGMRLTRTLHHGWRFTKLLTLMPLTFGVGDPDELAERVREFWAGHLPHGLYFEAEAARFAVFLVRRTPVGTALADAAALEGAMLALGMRPPGGPEPGVVLHLGHEPQRLASETTTAPRREVDVAVVATPDGPRVAALPCHDQCALRSGVRTAEALELLLV</sequence>
<dbReference type="OrthoDB" id="8900250at2"/>
<accession>A0A4P7UE96</accession>
<reference evidence="1" key="2">
    <citation type="journal article" date="2014" name="Int. J. Syst. Evol. Microbiol.">
        <title>Complete genome of a new Firmicutes species belonging to the dominant human colonic microbiota ('Ruminococcus bicirculans') reveals two chromosomes and a selective capacity to utilize plant glucans.</title>
        <authorList>
            <consortium name="NISC Comparative Sequencing Program"/>
            <person name="Wegmann U."/>
            <person name="Louis P."/>
            <person name="Goesmann A."/>
            <person name="Henrissat B."/>
            <person name="Duncan S.H."/>
            <person name="Flint H.J."/>
        </authorList>
    </citation>
    <scope>NUCLEOTIDE SEQUENCE</scope>
    <source>
        <strain evidence="1">CCM 7403</strain>
    </source>
</reference>
<proteinExistence type="predicted"/>
<name>A0A4P7UE96_9ACTN</name>
<reference evidence="2 3" key="1">
    <citation type="journal article" date="2008" name="Int. J. Syst. Evol. Microbiol.">
        <title>Nocardioides daphniae sp. nov., isolated from Daphnia cucullata (Crustacea: Cladocera).</title>
        <authorList>
            <person name="Toth E.M."/>
            <person name="Keki Z."/>
            <person name="Homonnay Z.G."/>
            <person name="Borsodi A.K."/>
            <person name="Marialigeti K."/>
            <person name="Schumann P."/>
        </authorList>
    </citation>
    <scope>NUCLEOTIDE SEQUENCE [LARGE SCALE GENOMIC DNA]</scope>
    <source>
        <strain evidence="2 3">JCM 16608</strain>
    </source>
</reference>
<dbReference type="RefSeq" id="WP_135832769.1">
    <property type="nucleotide sequence ID" value="NZ_BMCK01000005.1"/>
</dbReference>
<evidence type="ECO:0000313" key="1">
    <source>
        <dbReference type="EMBL" id="GGD29049.1"/>
    </source>
</evidence>
<evidence type="ECO:0000313" key="3">
    <source>
        <dbReference type="Proteomes" id="UP000297025"/>
    </source>
</evidence>
<reference evidence="2" key="4">
    <citation type="submission" date="2019-03" db="EMBL/GenBank/DDBJ databases">
        <authorList>
            <person name="Huang Y."/>
        </authorList>
    </citation>
    <scope>NUCLEOTIDE SEQUENCE</scope>
    <source>
        <strain evidence="2">JCM 16608</strain>
    </source>
</reference>
<keyword evidence="4" id="KW-1185">Reference proteome</keyword>